<gene>
    <name evidence="4" type="primary">LOC110699466</name>
</gene>
<dbReference type="GO" id="GO:0008080">
    <property type="term" value="F:N-acetyltransferase activity"/>
    <property type="evidence" value="ECO:0007669"/>
    <property type="project" value="TreeGrafter"/>
</dbReference>
<accession>A0A803M3X5</accession>
<dbReference type="PROSITE" id="PS51186">
    <property type="entry name" value="GNAT"/>
    <property type="match status" value="1"/>
</dbReference>
<name>A0A803M3X5_CHEQI</name>
<dbReference type="AlphaFoldDB" id="A0A803M3X5"/>
<evidence type="ECO:0000313" key="5">
    <source>
        <dbReference type="Proteomes" id="UP000596660"/>
    </source>
</evidence>
<dbReference type="GeneID" id="110699466"/>
<evidence type="ECO:0000256" key="1">
    <source>
        <dbReference type="ARBA" id="ARBA00022679"/>
    </source>
</evidence>
<dbReference type="InterPro" id="IPR000182">
    <property type="entry name" value="GNAT_dom"/>
</dbReference>
<feature type="domain" description="N-acetyltransferase" evidence="3">
    <location>
        <begin position="89"/>
        <end position="230"/>
    </location>
</feature>
<keyword evidence="2" id="KW-0012">Acyltransferase</keyword>
<dbReference type="InterPro" id="IPR051016">
    <property type="entry name" value="Diverse_Substrate_AcTransf"/>
</dbReference>
<dbReference type="CDD" id="cd04301">
    <property type="entry name" value="NAT_SF"/>
    <property type="match status" value="1"/>
</dbReference>
<dbReference type="Pfam" id="PF00583">
    <property type="entry name" value="Acetyltransf_1"/>
    <property type="match status" value="1"/>
</dbReference>
<dbReference type="Proteomes" id="UP000596660">
    <property type="component" value="Unplaced"/>
</dbReference>
<keyword evidence="1" id="KW-0808">Transferase</keyword>
<reference evidence="4" key="2">
    <citation type="submission" date="2021-03" db="UniProtKB">
        <authorList>
            <consortium name="EnsemblPlants"/>
        </authorList>
    </citation>
    <scope>IDENTIFICATION</scope>
</reference>
<dbReference type="PANTHER" id="PTHR10545:SF29">
    <property type="entry name" value="GH14572P-RELATED"/>
    <property type="match status" value="1"/>
</dbReference>
<evidence type="ECO:0000259" key="3">
    <source>
        <dbReference type="PROSITE" id="PS51186"/>
    </source>
</evidence>
<dbReference type="KEGG" id="cqi:110699466"/>
<dbReference type="OMA" id="GFFIENM"/>
<sequence>MALEPIMIFPEHQQQSNDHILNARVRLATESDVPFINKLIHKMAEYYNLAHECEDTETSLFAALFNSKHQPLSNPFSSTVSVFLIEVSPTALPVPPHQNCRAIDLAGHKFEPDTIHKTVHVNHLINDPEESLFRTEKGTIIAGFVIFFSSYSTFLTKPGIHMEDLFVRKGYRGMGFGKLLMKAVANLTVRLGYARMEWTVITWNVDSHRFYEKLGAHILKDWRIFRLDGDSLLSFGQLNN</sequence>
<reference evidence="4" key="1">
    <citation type="journal article" date="2017" name="Nature">
        <title>The genome of Chenopodium quinoa.</title>
        <authorList>
            <person name="Jarvis D.E."/>
            <person name="Ho Y.S."/>
            <person name="Lightfoot D.J."/>
            <person name="Schmoeckel S.M."/>
            <person name="Li B."/>
            <person name="Borm T.J.A."/>
            <person name="Ohyanagi H."/>
            <person name="Mineta K."/>
            <person name="Michell C.T."/>
            <person name="Saber N."/>
            <person name="Kharbatia N.M."/>
            <person name="Rupper R.R."/>
            <person name="Sharp A.R."/>
            <person name="Dally N."/>
            <person name="Boughton B.A."/>
            <person name="Woo Y.H."/>
            <person name="Gao G."/>
            <person name="Schijlen E.G.W.M."/>
            <person name="Guo X."/>
            <person name="Momin A.A."/>
            <person name="Negrao S."/>
            <person name="Al-Babili S."/>
            <person name="Gehring C."/>
            <person name="Roessner U."/>
            <person name="Jung C."/>
            <person name="Murphy K."/>
            <person name="Arold S.T."/>
            <person name="Gojobori T."/>
            <person name="van der Linden C.G."/>
            <person name="van Loo E.N."/>
            <person name="Jellen E.N."/>
            <person name="Maughan P.J."/>
            <person name="Tester M."/>
        </authorList>
    </citation>
    <scope>NUCLEOTIDE SEQUENCE [LARGE SCALE GENOMIC DNA]</scope>
    <source>
        <strain evidence="4">cv. PI 614886</strain>
    </source>
</reference>
<dbReference type="EnsemblPlants" id="AUR62022924-RA">
    <property type="protein sequence ID" value="AUR62022924-RA:cds"/>
    <property type="gene ID" value="AUR62022924"/>
</dbReference>
<dbReference type="SUPFAM" id="SSF55729">
    <property type="entry name" value="Acyl-CoA N-acyltransferases (Nat)"/>
    <property type="match status" value="1"/>
</dbReference>
<dbReference type="Gramene" id="AUR62022924-RA">
    <property type="protein sequence ID" value="AUR62022924-RA:cds"/>
    <property type="gene ID" value="AUR62022924"/>
</dbReference>
<dbReference type="RefSeq" id="XP_021732659.1">
    <property type="nucleotide sequence ID" value="XM_021876967.1"/>
</dbReference>
<dbReference type="CDD" id="cd02325">
    <property type="entry name" value="R3H"/>
    <property type="match status" value="1"/>
</dbReference>
<proteinExistence type="predicted"/>
<evidence type="ECO:0000313" key="4">
    <source>
        <dbReference type="EnsemblPlants" id="AUR62022924-RA:cds"/>
    </source>
</evidence>
<dbReference type="Gene3D" id="3.40.630.30">
    <property type="match status" value="1"/>
</dbReference>
<organism evidence="4 5">
    <name type="scientific">Chenopodium quinoa</name>
    <name type="common">Quinoa</name>
    <dbReference type="NCBI Taxonomy" id="63459"/>
    <lineage>
        <taxon>Eukaryota</taxon>
        <taxon>Viridiplantae</taxon>
        <taxon>Streptophyta</taxon>
        <taxon>Embryophyta</taxon>
        <taxon>Tracheophyta</taxon>
        <taxon>Spermatophyta</taxon>
        <taxon>Magnoliopsida</taxon>
        <taxon>eudicotyledons</taxon>
        <taxon>Gunneridae</taxon>
        <taxon>Pentapetalae</taxon>
        <taxon>Caryophyllales</taxon>
        <taxon>Chenopodiaceae</taxon>
        <taxon>Chenopodioideae</taxon>
        <taxon>Atripliceae</taxon>
        <taxon>Chenopodium</taxon>
    </lineage>
</organism>
<evidence type="ECO:0000256" key="2">
    <source>
        <dbReference type="ARBA" id="ARBA00023315"/>
    </source>
</evidence>
<keyword evidence="5" id="KW-1185">Reference proteome</keyword>
<dbReference type="OrthoDB" id="7305308at2759"/>
<dbReference type="PANTHER" id="PTHR10545">
    <property type="entry name" value="DIAMINE N-ACETYLTRANSFERASE"/>
    <property type="match status" value="1"/>
</dbReference>
<dbReference type="InterPro" id="IPR016181">
    <property type="entry name" value="Acyl_CoA_acyltransferase"/>
</dbReference>
<protein>
    <recommendedName>
        <fullName evidence="3">N-acetyltransferase domain-containing protein</fullName>
    </recommendedName>
</protein>